<dbReference type="Proteomes" id="UP000620559">
    <property type="component" value="Unassembled WGS sequence"/>
</dbReference>
<gene>
    <name evidence="1" type="ORF">IQ247_21890</name>
</gene>
<organism evidence="1 2">
    <name type="scientific">Plectonema cf. radiosum LEGE 06105</name>
    <dbReference type="NCBI Taxonomy" id="945769"/>
    <lineage>
        <taxon>Bacteria</taxon>
        <taxon>Bacillati</taxon>
        <taxon>Cyanobacteriota</taxon>
        <taxon>Cyanophyceae</taxon>
        <taxon>Oscillatoriophycideae</taxon>
        <taxon>Oscillatoriales</taxon>
        <taxon>Microcoleaceae</taxon>
        <taxon>Plectonema</taxon>
    </lineage>
</organism>
<dbReference type="EMBL" id="JADEWL010000093">
    <property type="protein sequence ID" value="MBE9215279.1"/>
    <property type="molecule type" value="Genomic_DNA"/>
</dbReference>
<dbReference type="AlphaFoldDB" id="A0A8J7JUQ1"/>
<evidence type="ECO:0000313" key="1">
    <source>
        <dbReference type="EMBL" id="MBE9215279.1"/>
    </source>
</evidence>
<keyword evidence="2" id="KW-1185">Reference proteome</keyword>
<protein>
    <submittedName>
        <fullName evidence="1">Uncharacterized protein</fullName>
    </submittedName>
</protein>
<accession>A0A8J7JUQ1</accession>
<comment type="caution">
    <text evidence="1">The sequence shown here is derived from an EMBL/GenBank/DDBJ whole genome shotgun (WGS) entry which is preliminary data.</text>
</comment>
<evidence type="ECO:0000313" key="2">
    <source>
        <dbReference type="Proteomes" id="UP000620559"/>
    </source>
</evidence>
<sequence>MNTRLVESLMQIIQSLTPEEQIFLEEKLKQQKLSSSEQQKREQLRNKIYQRRKGEAFNPPIDEYIYITRDERTTQQDEMLHDCFGKKPNS</sequence>
<name>A0A8J7JUQ1_9CYAN</name>
<proteinExistence type="predicted"/>
<reference evidence="1" key="1">
    <citation type="submission" date="2020-10" db="EMBL/GenBank/DDBJ databases">
        <authorList>
            <person name="Castelo-Branco R."/>
            <person name="Eusebio N."/>
            <person name="Adriana R."/>
            <person name="Vieira A."/>
            <person name="Brugerolle De Fraissinette N."/>
            <person name="Rezende De Castro R."/>
            <person name="Schneider M.P."/>
            <person name="Vasconcelos V."/>
            <person name="Leao P.N."/>
        </authorList>
    </citation>
    <scope>NUCLEOTIDE SEQUENCE</scope>
    <source>
        <strain evidence="1">LEGE 06105</strain>
    </source>
</reference>
<dbReference type="RefSeq" id="WP_193923311.1">
    <property type="nucleotide sequence ID" value="NZ_JADEWL010000093.1"/>
</dbReference>